<proteinExistence type="predicted"/>
<reference evidence="2 3" key="1">
    <citation type="submission" date="2018-04" db="EMBL/GenBank/DDBJ databases">
        <title>The genome of golden apple snail Pomacea canaliculata provides insight into stress tolerance and invasive adaptation.</title>
        <authorList>
            <person name="Liu C."/>
            <person name="Liu B."/>
            <person name="Ren Y."/>
            <person name="Zhang Y."/>
            <person name="Wang H."/>
            <person name="Li S."/>
            <person name="Jiang F."/>
            <person name="Yin L."/>
            <person name="Zhang G."/>
            <person name="Qian W."/>
            <person name="Fan W."/>
        </authorList>
    </citation>
    <scope>NUCLEOTIDE SEQUENCE [LARGE SCALE GENOMIC DNA]</scope>
    <source>
        <strain evidence="2">SZHN2017</strain>
        <tissue evidence="2">Muscle</tissue>
    </source>
</reference>
<sequence>MRRLLILVAMVLLISGTCMSAPQPPDVAGALGPYPHGLLSAQLRVSAKNPKVLGVPSSRVDIVNKKL</sequence>
<keyword evidence="3" id="KW-1185">Reference proteome</keyword>
<evidence type="ECO:0000256" key="1">
    <source>
        <dbReference type="SAM" id="SignalP"/>
    </source>
</evidence>
<comment type="caution">
    <text evidence="2">The sequence shown here is derived from an EMBL/GenBank/DDBJ whole genome shotgun (WGS) entry which is preliminary data.</text>
</comment>
<dbReference type="AlphaFoldDB" id="A0A2T7NKA7"/>
<feature type="chain" id="PRO_5015700785" evidence="1">
    <location>
        <begin position="21"/>
        <end position="67"/>
    </location>
</feature>
<evidence type="ECO:0000313" key="3">
    <source>
        <dbReference type="Proteomes" id="UP000245119"/>
    </source>
</evidence>
<protein>
    <submittedName>
        <fullName evidence="2">Uncharacterized protein</fullName>
    </submittedName>
</protein>
<gene>
    <name evidence="2" type="ORF">C0Q70_17401</name>
</gene>
<evidence type="ECO:0000313" key="2">
    <source>
        <dbReference type="EMBL" id="PVD21602.1"/>
    </source>
</evidence>
<dbReference type="Proteomes" id="UP000245119">
    <property type="component" value="Linkage Group LG11"/>
</dbReference>
<organism evidence="2 3">
    <name type="scientific">Pomacea canaliculata</name>
    <name type="common">Golden apple snail</name>
    <dbReference type="NCBI Taxonomy" id="400727"/>
    <lineage>
        <taxon>Eukaryota</taxon>
        <taxon>Metazoa</taxon>
        <taxon>Spiralia</taxon>
        <taxon>Lophotrochozoa</taxon>
        <taxon>Mollusca</taxon>
        <taxon>Gastropoda</taxon>
        <taxon>Caenogastropoda</taxon>
        <taxon>Architaenioglossa</taxon>
        <taxon>Ampullarioidea</taxon>
        <taxon>Ampullariidae</taxon>
        <taxon>Pomacea</taxon>
    </lineage>
</organism>
<dbReference type="EMBL" id="PZQS01000011">
    <property type="protein sequence ID" value="PVD21602.1"/>
    <property type="molecule type" value="Genomic_DNA"/>
</dbReference>
<feature type="signal peptide" evidence="1">
    <location>
        <begin position="1"/>
        <end position="20"/>
    </location>
</feature>
<keyword evidence="1" id="KW-0732">Signal</keyword>
<name>A0A2T7NKA7_POMCA</name>
<accession>A0A2T7NKA7</accession>